<dbReference type="HOGENOM" id="CLU_3292872_0_0_4"/>
<dbReference type="Proteomes" id="UP000004105">
    <property type="component" value="Unassembled WGS sequence"/>
</dbReference>
<evidence type="ECO:0000313" key="3">
    <source>
        <dbReference type="Proteomes" id="UP000004105"/>
    </source>
</evidence>
<dbReference type="AlphaFoldDB" id="F2BEB8"/>
<evidence type="ECO:0000313" key="2">
    <source>
        <dbReference type="EMBL" id="EGF10199.1"/>
    </source>
</evidence>
<feature type="region of interest" description="Disordered" evidence="1">
    <location>
        <begin position="1"/>
        <end position="40"/>
    </location>
</feature>
<organism evidence="2 3">
    <name type="scientific">Neisseria bacilliformis ATCC BAA-1200</name>
    <dbReference type="NCBI Taxonomy" id="888742"/>
    <lineage>
        <taxon>Bacteria</taxon>
        <taxon>Pseudomonadati</taxon>
        <taxon>Pseudomonadota</taxon>
        <taxon>Betaproteobacteria</taxon>
        <taxon>Neisseriales</taxon>
        <taxon>Neisseriaceae</taxon>
        <taxon>Neisseria</taxon>
    </lineage>
</organism>
<evidence type="ECO:0000256" key="1">
    <source>
        <dbReference type="SAM" id="MobiDB-lite"/>
    </source>
</evidence>
<protein>
    <submittedName>
        <fullName evidence="2">Mobilization protein BmgA</fullName>
    </submittedName>
</protein>
<reference evidence="2 3" key="1">
    <citation type="submission" date="2011-02" db="EMBL/GenBank/DDBJ databases">
        <authorList>
            <person name="Muzny D."/>
            <person name="Qin X."/>
            <person name="Deng J."/>
            <person name="Jiang H."/>
            <person name="Liu Y."/>
            <person name="Qu J."/>
            <person name="Song X.-Z."/>
            <person name="Zhang L."/>
            <person name="Thornton R."/>
            <person name="Coyle M."/>
            <person name="Francisco L."/>
            <person name="Jackson L."/>
            <person name="Javaid M."/>
            <person name="Korchina V."/>
            <person name="Kovar C."/>
            <person name="Mata R."/>
            <person name="Mathew T."/>
            <person name="Ngo R."/>
            <person name="Nguyen L."/>
            <person name="Nguyen N."/>
            <person name="Okwuonu G."/>
            <person name="Ongeri F."/>
            <person name="Pham C."/>
            <person name="Simmons D."/>
            <person name="Wilczek-Boney K."/>
            <person name="Hale W."/>
            <person name="Jakkamsetti A."/>
            <person name="Pham P."/>
            <person name="Ruth R."/>
            <person name="San Lucas F."/>
            <person name="Warren J."/>
            <person name="Zhang J."/>
            <person name="Zhao Z."/>
            <person name="Zhou C."/>
            <person name="Zhu D."/>
            <person name="Lee S."/>
            <person name="Bess C."/>
            <person name="Blankenburg K."/>
            <person name="Forbes L."/>
            <person name="Fu Q."/>
            <person name="Gubbala S."/>
            <person name="Hirani K."/>
            <person name="Jayaseelan J.C."/>
            <person name="Lara F."/>
            <person name="Munidasa M."/>
            <person name="Palculict T."/>
            <person name="Patil S."/>
            <person name="Pu L.-L."/>
            <person name="Saada N."/>
            <person name="Tang L."/>
            <person name="Weissenberger G."/>
            <person name="Zhu Y."/>
            <person name="Hemphill L."/>
            <person name="Shang Y."/>
            <person name="Youmans B."/>
            <person name="Ayvaz T."/>
            <person name="Ross M."/>
            <person name="Santibanez J."/>
            <person name="Aqrawi P."/>
            <person name="Gross S."/>
            <person name="Joshi V."/>
            <person name="Fowler G."/>
            <person name="Nazareth L."/>
            <person name="Reid J."/>
            <person name="Worley K."/>
            <person name="Petrosino J."/>
            <person name="Highlander S."/>
            <person name="Gibbs R."/>
        </authorList>
    </citation>
    <scope>NUCLEOTIDE SEQUENCE [LARGE SCALE GENOMIC DNA]</scope>
    <source>
        <strain evidence="2 3">ATCC BAA-1200</strain>
    </source>
</reference>
<keyword evidence="3" id="KW-1185">Reference proteome</keyword>
<comment type="caution">
    <text evidence="2">The sequence shown here is derived from an EMBL/GenBank/DDBJ whole genome shotgun (WGS) entry which is preliminary data.</text>
</comment>
<gene>
    <name evidence="2" type="ORF">HMPREF9123_2074</name>
</gene>
<proteinExistence type="predicted"/>
<dbReference type="EMBL" id="AFAY01000044">
    <property type="protein sequence ID" value="EGF10199.1"/>
    <property type="molecule type" value="Genomic_DNA"/>
</dbReference>
<name>F2BEB8_9NEIS</name>
<sequence>MTKPSRNPFRGTENGVSQRDLMRREFAAGGCRKNQQVKKG</sequence>
<accession>F2BEB8</accession>